<reference evidence="3" key="1">
    <citation type="journal article" date="2019" name="Int. J. Syst. Evol. Microbiol.">
        <title>The Global Catalogue of Microorganisms (GCM) 10K type strain sequencing project: providing services to taxonomists for standard genome sequencing and annotation.</title>
        <authorList>
            <consortium name="The Broad Institute Genomics Platform"/>
            <consortium name="The Broad Institute Genome Sequencing Center for Infectious Disease"/>
            <person name="Wu L."/>
            <person name="Ma J."/>
        </authorList>
    </citation>
    <scope>NUCLEOTIDE SEQUENCE [LARGE SCALE GENOMIC DNA]</scope>
    <source>
        <strain evidence="3">JCM 16902</strain>
    </source>
</reference>
<evidence type="ECO:0000313" key="2">
    <source>
        <dbReference type="EMBL" id="GAA3627172.1"/>
    </source>
</evidence>
<sequence>MDQAWQCEEDFWQAGIEGRVAEHYARVLASDAFVVVPDRVLNRDDLLQQWQDRAAWAEYTLAERRDVLINGETAVLSYRVSARQVDGHPYTARVSSVYTWITGWALAFRQHTPDTGSDPRLAPR</sequence>
<dbReference type="Gene3D" id="3.10.450.50">
    <property type="match status" value="1"/>
</dbReference>
<protein>
    <recommendedName>
        <fullName evidence="1">DUF4440 domain-containing protein</fullName>
    </recommendedName>
</protein>
<dbReference type="Proteomes" id="UP001501074">
    <property type="component" value="Unassembled WGS sequence"/>
</dbReference>
<organism evidence="2 3">
    <name type="scientific">Kineosporia mesophila</name>
    <dbReference type="NCBI Taxonomy" id="566012"/>
    <lineage>
        <taxon>Bacteria</taxon>
        <taxon>Bacillati</taxon>
        <taxon>Actinomycetota</taxon>
        <taxon>Actinomycetes</taxon>
        <taxon>Kineosporiales</taxon>
        <taxon>Kineosporiaceae</taxon>
        <taxon>Kineosporia</taxon>
    </lineage>
</organism>
<dbReference type="EMBL" id="BAAAZO010000010">
    <property type="protein sequence ID" value="GAA3627172.1"/>
    <property type="molecule type" value="Genomic_DNA"/>
</dbReference>
<accession>A0ABP7A8T7</accession>
<name>A0ABP7A8T7_9ACTN</name>
<gene>
    <name evidence="2" type="ORF">GCM10022223_50580</name>
</gene>
<comment type="caution">
    <text evidence="2">The sequence shown here is derived from an EMBL/GenBank/DDBJ whole genome shotgun (WGS) entry which is preliminary data.</text>
</comment>
<dbReference type="InterPro" id="IPR032710">
    <property type="entry name" value="NTF2-like_dom_sf"/>
</dbReference>
<dbReference type="InterPro" id="IPR027843">
    <property type="entry name" value="DUF4440"/>
</dbReference>
<dbReference type="RefSeq" id="WP_231488864.1">
    <property type="nucleotide sequence ID" value="NZ_BAAAZO010000010.1"/>
</dbReference>
<evidence type="ECO:0000259" key="1">
    <source>
        <dbReference type="Pfam" id="PF14534"/>
    </source>
</evidence>
<dbReference type="Pfam" id="PF14534">
    <property type="entry name" value="DUF4440"/>
    <property type="match status" value="1"/>
</dbReference>
<feature type="domain" description="DUF4440" evidence="1">
    <location>
        <begin position="6"/>
        <end position="100"/>
    </location>
</feature>
<proteinExistence type="predicted"/>
<dbReference type="SUPFAM" id="SSF54427">
    <property type="entry name" value="NTF2-like"/>
    <property type="match status" value="1"/>
</dbReference>
<keyword evidence="3" id="KW-1185">Reference proteome</keyword>
<evidence type="ECO:0000313" key="3">
    <source>
        <dbReference type="Proteomes" id="UP001501074"/>
    </source>
</evidence>